<dbReference type="SUPFAM" id="SSF55718">
    <property type="entry name" value="SCP-like"/>
    <property type="match status" value="1"/>
</dbReference>
<dbReference type="Gene3D" id="3.40.50.720">
    <property type="entry name" value="NAD(P)-binding Rossmann-like Domain"/>
    <property type="match status" value="1"/>
</dbReference>
<evidence type="ECO:0000313" key="11">
    <source>
        <dbReference type="Proteomes" id="UP000746747"/>
    </source>
</evidence>
<evidence type="ECO:0000259" key="9">
    <source>
        <dbReference type="Pfam" id="PF02036"/>
    </source>
</evidence>
<dbReference type="PANTHER" id="PTHR42808:SF3">
    <property type="entry name" value="HYDROXYSTEROID DEHYDROGENASE-LIKE PROTEIN 2"/>
    <property type="match status" value="1"/>
</dbReference>
<evidence type="ECO:0000256" key="1">
    <source>
        <dbReference type="ARBA" id="ARBA00004173"/>
    </source>
</evidence>
<dbReference type="InterPro" id="IPR036527">
    <property type="entry name" value="SCP2_sterol-bd_dom_sf"/>
</dbReference>
<keyword evidence="7" id="KW-0576">Peroxisome</keyword>
<comment type="caution">
    <text evidence="10">The sequence shown here is derived from an EMBL/GenBank/DDBJ whole genome shotgun (WGS) entry which is preliminary data.</text>
</comment>
<dbReference type="Pfam" id="PF02036">
    <property type="entry name" value="SCP2"/>
    <property type="match status" value="1"/>
</dbReference>
<keyword evidence="11" id="KW-1185">Reference proteome</keyword>
<dbReference type="NCBIfam" id="NF006133">
    <property type="entry name" value="PRK08278.1"/>
    <property type="match status" value="1"/>
</dbReference>
<evidence type="ECO:0000256" key="8">
    <source>
        <dbReference type="ARBA" id="ARBA00040243"/>
    </source>
</evidence>
<dbReference type="EMBL" id="CAKAEH010000444">
    <property type="protein sequence ID" value="CAG9530997.1"/>
    <property type="molecule type" value="Genomic_DNA"/>
</dbReference>
<organism evidence="10 11">
    <name type="scientific">Cercopithifilaria johnstoni</name>
    <dbReference type="NCBI Taxonomy" id="2874296"/>
    <lineage>
        <taxon>Eukaryota</taxon>
        <taxon>Metazoa</taxon>
        <taxon>Ecdysozoa</taxon>
        <taxon>Nematoda</taxon>
        <taxon>Chromadorea</taxon>
        <taxon>Rhabditida</taxon>
        <taxon>Spirurina</taxon>
        <taxon>Spiruromorpha</taxon>
        <taxon>Filarioidea</taxon>
        <taxon>Onchocercidae</taxon>
        <taxon>Cercopithifilaria</taxon>
    </lineage>
</organism>
<sequence length="404" mass="44319">MITTGKFAGRTAIITGASRGIGKEIALKLAKDGANIVVAAKTTEPHPKLPGTIYSAVEDIEKAGGKGLACVVDVRDEQSVTRAVSKAVEKFGGLDILINNASAISLSGTLETTMKKFDLMHQINTRGTFLMSQKCIPFLKNGKNPHILNISPPLNMAKQWFANHVAYTMAKYGMSMCVLGMHEELRPFNIAVNALWPRTVIWTAAMDMISSGIAQNSCRKPTIMADAAYALLSRDSARYTGNFVIDDEILREEGIQDFNQYSLKPGATLLEDFFLPDVAETTDSETITSISSLNAMINETKQSITPDLVQKVRAIYQLDVIEGQKIHSIYFNLKNGQGGVYKSLNDAEHVDVHFITDLQTLCKLFSGEMSPTMAITFGKFKIEGNKEKALLLLQLFKPSNKSKL</sequence>
<evidence type="ECO:0000256" key="4">
    <source>
        <dbReference type="ARBA" id="ARBA00022857"/>
    </source>
</evidence>
<protein>
    <recommendedName>
        <fullName evidence="8">Hydroxysteroid dehydrogenase-like protein 2</fullName>
    </recommendedName>
</protein>
<dbReference type="Proteomes" id="UP000746747">
    <property type="component" value="Unassembled WGS sequence"/>
</dbReference>
<evidence type="ECO:0000256" key="6">
    <source>
        <dbReference type="ARBA" id="ARBA00023128"/>
    </source>
</evidence>
<dbReference type="InterPro" id="IPR003033">
    <property type="entry name" value="SCP2_sterol-bd_dom"/>
</dbReference>
<evidence type="ECO:0000256" key="7">
    <source>
        <dbReference type="ARBA" id="ARBA00023140"/>
    </source>
</evidence>
<dbReference type="OrthoDB" id="5327538at2759"/>
<dbReference type="FunFam" id="3.40.50.720:FF:000301">
    <property type="entry name" value="Hydroxysteroid dehydrogenase like 2"/>
    <property type="match status" value="1"/>
</dbReference>
<feature type="domain" description="SCP2" evidence="9">
    <location>
        <begin position="294"/>
        <end position="397"/>
    </location>
</feature>
<dbReference type="Pfam" id="PF00106">
    <property type="entry name" value="adh_short"/>
    <property type="match status" value="1"/>
</dbReference>
<comment type="similarity">
    <text evidence="3">Belongs to the short-chain dehydrogenases/reductases (SDR) family.</text>
</comment>
<dbReference type="PANTHER" id="PTHR42808">
    <property type="entry name" value="HYDROXYSTEROID DEHYDROGENASE-LIKE PROTEIN 2"/>
    <property type="match status" value="1"/>
</dbReference>
<dbReference type="SUPFAM" id="SSF51735">
    <property type="entry name" value="NAD(P)-binding Rossmann-fold domains"/>
    <property type="match status" value="1"/>
</dbReference>
<dbReference type="InterPro" id="IPR051935">
    <property type="entry name" value="HSDL2"/>
</dbReference>
<accession>A0A8J2LW22</accession>
<keyword evidence="6" id="KW-0496">Mitochondrion</keyword>
<proteinExistence type="inferred from homology"/>
<reference evidence="10" key="1">
    <citation type="submission" date="2021-09" db="EMBL/GenBank/DDBJ databases">
        <authorList>
            <consortium name="Pathogen Informatics"/>
        </authorList>
    </citation>
    <scope>NUCLEOTIDE SEQUENCE</scope>
</reference>
<evidence type="ECO:0000256" key="3">
    <source>
        <dbReference type="ARBA" id="ARBA00006484"/>
    </source>
</evidence>
<dbReference type="GO" id="GO:0016491">
    <property type="term" value="F:oxidoreductase activity"/>
    <property type="evidence" value="ECO:0007669"/>
    <property type="project" value="UniProtKB-KW"/>
</dbReference>
<dbReference type="Gene3D" id="3.30.1050.10">
    <property type="entry name" value="SCP2 sterol-binding domain"/>
    <property type="match status" value="1"/>
</dbReference>
<dbReference type="AlphaFoldDB" id="A0A8J2LW22"/>
<keyword evidence="4" id="KW-0521">NADP</keyword>
<dbReference type="GO" id="GO:0005739">
    <property type="term" value="C:mitochondrion"/>
    <property type="evidence" value="ECO:0007669"/>
    <property type="project" value="UniProtKB-SubCell"/>
</dbReference>
<evidence type="ECO:0000256" key="2">
    <source>
        <dbReference type="ARBA" id="ARBA00004275"/>
    </source>
</evidence>
<dbReference type="InterPro" id="IPR036291">
    <property type="entry name" value="NAD(P)-bd_dom_sf"/>
</dbReference>
<evidence type="ECO:0000256" key="5">
    <source>
        <dbReference type="ARBA" id="ARBA00023002"/>
    </source>
</evidence>
<comment type="subcellular location">
    <subcellularLocation>
        <location evidence="1">Mitochondrion</location>
    </subcellularLocation>
    <subcellularLocation>
        <location evidence="2">Peroxisome</location>
    </subcellularLocation>
</comment>
<name>A0A8J2LW22_9BILA</name>
<keyword evidence="5" id="KW-0560">Oxidoreductase</keyword>
<dbReference type="InterPro" id="IPR002347">
    <property type="entry name" value="SDR_fam"/>
</dbReference>
<dbReference type="PRINTS" id="PR00081">
    <property type="entry name" value="GDHRDH"/>
</dbReference>
<dbReference type="GO" id="GO:0005777">
    <property type="term" value="C:peroxisome"/>
    <property type="evidence" value="ECO:0007669"/>
    <property type="project" value="UniProtKB-SubCell"/>
</dbReference>
<gene>
    <name evidence="10" type="ORF">CJOHNSTONI_LOCUS1434</name>
</gene>
<evidence type="ECO:0000313" key="10">
    <source>
        <dbReference type="EMBL" id="CAG9530997.1"/>
    </source>
</evidence>
<dbReference type="CDD" id="cd09762">
    <property type="entry name" value="HSDL2_SDR_c"/>
    <property type="match status" value="1"/>
</dbReference>